<name>A0A1G9IT45_9FIRM</name>
<dbReference type="Gene3D" id="1.10.287.130">
    <property type="match status" value="1"/>
</dbReference>
<evidence type="ECO:0000256" key="4">
    <source>
        <dbReference type="ARBA" id="ARBA00022553"/>
    </source>
</evidence>
<dbReference type="Gene3D" id="3.30.565.10">
    <property type="entry name" value="Histidine kinase-like ATPase, C-terminal domain"/>
    <property type="match status" value="1"/>
</dbReference>
<dbReference type="InterPro" id="IPR050398">
    <property type="entry name" value="HssS/ArlS-like"/>
</dbReference>
<evidence type="ECO:0000259" key="12">
    <source>
        <dbReference type="PROSITE" id="PS50109"/>
    </source>
</evidence>
<dbReference type="EMBL" id="FNFP01000013">
    <property type="protein sequence ID" value="SDL28377.1"/>
    <property type="molecule type" value="Genomic_DNA"/>
</dbReference>
<evidence type="ECO:0000256" key="7">
    <source>
        <dbReference type="ARBA" id="ARBA00022777"/>
    </source>
</evidence>
<accession>A0A1G9IT45</accession>
<feature type="domain" description="Histidine kinase" evidence="12">
    <location>
        <begin position="245"/>
        <end position="462"/>
    </location>
</feature>
<dbReference type="Pfam" id="PF00512">
    <property type="entry name" value="HisKA"/>
    <property type="match status" value="1"/>
</dbReference>
<keyword evidence="10 11" id="KW-0472">Membrane</keyword>
<dbReference type="InterPro" id="IPR004358">
    <property type="entry name" value="Sig_transdc_His_kin-like_C"/>
</dbReference>
<keyword evidence="9" id="KW-0902">Two-component regulatory system</keyword>
<evidence type="ECO:0000256" key="2">
    <source>
        <dbReference type="ARBA" id="ARBA00004141"/>
    </source>
</evidence>
<keyword evidence="4" id="KW-0597">Phosphoprotein</keyword>
<keyword evidence="6 11" id="KW-0812">Transmembrane</keyword>
<dbReference type="InterPro" id="IPR036890">
    <property type="entry name" value="HATPase_C_sf"/>
</dbReference>
<evidence type="ECO:0000256" key="5">
    <source>
        <dbReference type="ARBA" id="ARBA00022679"/>
    </source>
</evidence>
<organism evidence="13 14">
    <name type="scientific">Natronincola ferrireducens</name>
    <dbReference type="NCBI Taxonomy" id="393762"/>
    <lineage>
        <taxon>Bacteria</taxon>
        <taxon>Bacillati</taxon>
        <taxon>Bacillota</taxon>
        <taxon>Clostridia</taxon>
        <taxon>Peptostreptococcales</taxon>
        <taxon>Natronincolaceae</taxon>
        <taxon>Natronincola</taxon>
    </lineage>
</organism>
<dbReference type="InterPro" id="IPR036097">
    <property type="entry name" value="HisK_dim/P_sf"/>
</dbReference>
<evidence type="ECO:0000256" key="11">
    <source>
        <dbReference type="SAM" id="Phobius"/>
    </source>
</evidence>
<dbReference type="PRINTS" id="PR00344">
    <property type="entry name" value="BCTRLSENSOR"/>
</dbReference>
<evidence type="ECO:0000256" key="8">
    <source>
        <dbReference type="ARBA" id="ARBA00022989"/>
    </source>
</evidence>
<evidence type="ECO:0000256" key="3">
    <source>
        <dbReference type="ARBA" id="ARBA00012438"/>
    </source>
</evidence>
<sequence>MKHKIMIHYAVSFFVAALFLVIVNVMYMQNSVYQNEQLYHFDADPYLNQIIKGINLNASSELEMTLDLSEYLRNHGIGIQIIDEQFKEVFQANNHSRDIQRFYTPEELINLYESHSTTAFIRGQRIENKDYTILMFMDPSHVRRRLYTYDVALVGATYNPIWLIGMNGILLLLISYMYTNRISQPINRMNECIIRLSKGHYDVESPGKGIYKNVEVAINTLAKQLQISQQERALADVAREEWISNLSHDIKTPLTSMMGYGELLGDPEYPLSSEERNKYKEIILEKGAYIENLLEDLNMATRLKHQQLPLNMEPVELISEIKVILIDVLNTGFNEENVSFTHTEDHIKLSVDRRLFKRALVNLIHNAFVHNERPVSVKVHVEVEDTSWVAILIEDDGIGVKTEELPRIFTRYYRGTHTNTKKEGSGLGLAIAKDIIEAHKGNITVEKSSLGGLKIILKLKVS</sequence>
<gene>
    <name evidence="13" type="ORF">SAMN05660472_02938</name>
</gene>
<dbReference type="GO" id="GO:0000155">
    <property type="term" value="F:phosphorelay sensor kinase activity"/>
    <property type="evidence" value="ECO:0007669"/>
    <property type="project" value="InterPro"/>
</dbReference>
<evidence type="ECO:0000313" key="14">
    <source>
        <dbReference type="Proteomes" id="UP000198718"/>
    </source>
</evidence>
<keyword evidence="14" id="KW-1185">Reference proteome</keyword>
<dbReference type="CDD" id="cd00082">
    <property type="entry name" value="HisKA"/>
    <property type="match status" value="1"/>
</dbReference>
<dbReference type="PANTHER" id="PTHR45528:SF8">
    <property type="entry name" value="HISTIDINE KINASE"/>
    <property type="match status" value="1"/>
</dbReference>
<dbReference type="InterPro" id="IPR003661">
    <property type="entry name" value="HisK_dim/P_dom"/>
</dbReference>
<keyword evidence="8 11" id="KW-1133">Transmembrane helix</keyword>
<evidence type="ECO:0000256" key="9">
    <source>
        <dbReference type="ARBA" id="ARBA00023012"/>
    </source>
</evidence>
<dbReference type="SUPFAM" id="SSF55874">
    <property type="entry name" value="ATPase domain of HSP90 chaperone/DNA topoisomerase II/histidine kinase"/>
    <property type="match status" value="1"/>
</dbReference>
<dbReference type="PANTHER" id="PTHR45528">
    <property type="entry name" value="SENSOR HISTIDINE KINASE CPXA"/>
    <property type="match status" value="1"/>
</dbReference>
<dbReference type="RefSeq" id="WP_090554947.1">
    <property type="nucleotide sequence ID" value="NZ_FNFP01000013.1"/>
</dbReference>
<dbReference type="GO" id="GO:0005886">
    <property type="term" value="C:plasma membrane"/>
    <property type="evidence" value="ECO:0007669"/>
    <property type="project" value="TreeGrafter"/>
</dbReference>
<dbReference type="STRING" id="393762.SAMN05660472_02938"/>
<feature type="transmembrane region" description="Helical" evidence="11">
    <location>
        <begin position="7"/>
        <end position="27"/>
    </location>
</feature>
<dbReference type="EC" id="2.7.13.3" evidence="3"/>
<keyword evidence="7 13" id="KW-0418">Kinase</keyword>
<dbReference type="SUPFAM" id="SSF47384">
    <property type="entry name" value="Homodimeric domain of signal transducing histidine kinase"/>
    <property type="match status" value="1"/>
</dbReference>
<comment type="subcellular location">
    <subcellularLocation>
        <location evidence="2">Membrane</location>
        <topology evidence="2">Multi-pass membrane protein</topology>
    </subcellularLocation>
</comment>
<feature type="transmembrane region" description="Helical" evidence="11">
    <location>
        <begin position="161"/>
        <end position="179"/>
    </location>
</feature>
<keyword evidence="5" id="KW-0808">Transferase</keyword>
<dbReference type="InterPro" id="IPR005467">
    <property type="entry name" value="His_kinase_dom"/>
</dbReference>
<reference evidence="13 14" key="1">
    <citation type="submission" date="2016-10" db="EMBL/GenBank/DDBJ databases">
        <authorList>
            <person name="de Groot N.N."/>
        </authorList>
    </citation>
    <scope>NUCLEOTIDE SEQUENCE [LARGE SCALE GENOMIC DNA]</scope>
    <source>
        <strain evidence="13 14">DSM 18346</strain>
    </source>
</reference>
<evidence type="ECO:0000256" key="10">
    <source>
        <dbReference type="ARBA" id="ARBA00023136"/>
    </source>
</evidence>
<evidence type="ECO:0000256" key="1">
    <source>
        <dbReference type="ARBA" id="ARBA00000085"/>
    </source>
</evidence>
<dbReference type="Pfam" id="PF02518">
    <property type="entry name" value="HATPase_c"/>
    <property type="match status" value="1"/>
</dbReference>
<dbReference type="InterPro" id="IPR003594">
    <property type="entry name" value="HATPase_dom"/>
</dbReference>
<dbReference type="SMART" id="SM00388">
    <property type="entry name" value="HisKA"/>
    <property type="match status" value="1"/>
</dbReference>
<dbReference type="Proteomes" id="UP000198718">
    <property type="component" value="Unassembled WGS sequence"/>
</dbReference>
<proteinExistence type="predicted"/>
<comment type="catalytic activity">
    <reaction evidence="1">
        <text>ATP + protein L-histidine = ADP + protein N-phospho-L-histidine.</text>
        <dbReference type="EC" id="2.7.13.3"/>
    </reaction>
</comment>
<dbReference type="AlphaFoldDB" id="A0A1G9IT45"/>
<evidence type="ECO:0000256" key="6">
    <source>
        <dbReference type="ARBA" id="ARBA00022692"/>
    </source>
</evidence>
<dbReference type="PROSITE" id="PS50109">
    <property type="entry name" value="HIS_KIN"/>
    <property type="match status" value="1"/>
</dbReference>
<dbReference type="OrthoDB" id="368131at2"/>
<dbReference type="SMART" id="SM00387">
    <property type="entry name" value="HATPase_c"/>
    <property type="match status" value="1"/>
</dbReference>
<evidence type="ECO:0000313" key="13">
    <source>
        <dbReference type="EMBL" id="SDL28377.1"/>
    </source>
</evidence>
<protein>
    <recommendedName>
        <fullName evidence="3">histidine kinase</fullName>
        <ecNumber evidence="3">2.7.13.3</ecNumber>
    </recommendedName>
</protein>